<sequence length="31" mass="3576">MFFPEEVGVSRQELHVLPSGNRWFSSRNIGV</sequence>
<proteinExistence type="predicted"/>
<dbReference type="EMBL" id="CAJOBA010111414">
    <property type="protein sequence ID" value="CAF4554377.1"/>
    <property type="molecule type" value="Genomic_DNA"/>
</dbReference>
<accession>A0A8S2YGV8</accession>
<dbReference type="Proteomes" id="UP000682733">
    <property type="component" value="Unassembled WGS sequence"/>
</dbReference>
<feature type="non-terminal residue" evidence="1">
    <location>
        <position position="31"/>
    </location>
</feature>
<gene>
    <name evidence="1" type="ORF">TMI583_LOCUS49746</name>
</gene>
<protein>
    <submittedName>
        <fullName evidence="1">Uncharacterized protein</fullName>
    </submittedName>
</protein>
<evidence type="ECO:0000313" key="2">
    <source>
        <dbReference type="Proteomes" id="UP000682733"/>
    </source>
</evidence>
<evidence type="ECO:0000313" key="1">
    <source>
        <dbReference type="EMBL" id="CAF4554377.1"/>
    </source>
</evidence>
<organism evidence="1 2">
    <name type="scientific">Didymodactylos carnosus</name>
    <dbReference type="NCBI Taxonomy" id="1234261"/>
    <lineage>
        <taxon>Eukaryota</taxon>
        <taxon>Metazoa</taxon>
        <taxon>Spiralia</taxon>
        <taxon>Gnathifera</taxon>
        <taxon>Rotifera</taxon>
        <taxon>Eurotatoria</taxon>
        <taxon>Bdelloidea</taxon>
        <taxon>Philodinida</taxon>
        <taxon>Philodinidae</taxon>
        <taxon>Didymodactylos</taxon>
    </lineage>
</organism>
<reference evidence="1" key="1">
    <citation type="submission" date="2021-02" db="EMBL/GenBank/DDBJ databases">
        <authorList>
            <person name="Nowell W R."/>
        </authorList>
    </citation>
    <scope>NUCLEOTIDE SEQUENCE</scope>
</reference>
<name>A0A8S2YGV8_9BILA</name>
<dbReference type="AlphaFoldDB" id="A0A8S2YGV8"/>
<comment type="caution">
    <text evidence="1">The sequence shown here is derived from an EMBL/GenBank/DDBJ whole genome shotgun (WGS) entry which is preliminary data.</text>
</comment>